<dbReference type="InterPro" id="IPR002327">
    <property type="entry name" value="Cyt_c_1A/1B"/>
</dbReference>
<dbReference type="PANTHER" id="PTHR11961">
    <property type="entry name" value="CYTOCHROME C"/>
    <property type="match status" value="1"/>
</dbReference>
<feature type="domain" description="Cytochrome c" evidence="11">
    <location>
        <begin position="4"/>
        <end position="105"/>
    </location>
</feature>
<evidence type="ECO:0000256" key="9">
    <source>
        <dbReference type="RuleBase" id="RU004426"/>
    </source>
</evidence>
<evidence type="ECO:0000256" key="4">
    <source>
        <dbReference type="ARBA" id="ARBA00022617"/>
    </source>
</evidence>
<dbReference type="PRINTS" id="PR00604">
    <property type="entry name" value="CYTCHRMECIAB"/>
</dbReference>
<evidence type="ECO:0000256" key="10">
    <source>
        <dbReference type="RuleBase" id="RU004427"/>
    </source>
</evidence>
<evidence type="ECO:0000313" key="13">
    <source>
        <dbReference type="Proteomes" id="UP001608902"/>
    </source>
</evidence>
<name>A0ABD6EIB7_9BILA</name>
<dbReference type="InterPro" id="IPR036909">
    <property type="entry name" value="Cyt_c-like_dom_sf"/>
</dbReference>
<keyword evidence="13" id="KW-1185">Reference proteome</keyword>
<dbReference type="InterPro" id="IPR009056">
    <property type="entry name" value="Cyt_c-like_dom"/>
</dbReference>
<evidence type="ECO:0000256" key="5">
    <source>
        <dbReference type="ARBA" id="ARBA00022723"/>
    </source>
</evidence>
<comment type="subcellular location">
    <subcellularLocation>
        <location evidence="1">Mitochondrion intermembrane space</location>
    </subcellularLocation>
</comment>
<evidence type="ECO:0000313" key="12">
    <source>
        <dbReference type="EMBL" id="MFH4979709.1"/>
    </source>
</evidence>
<dbReference type="PROSITE" id="PS51007">
    <property type="entry name" value="CYTC"/>
    <property type="match status" value="1"/>
</dbReference>
<evidence type="ECO:0000256" key="7">
    <source>
        <dbReference type="ARBA" id="ARBA00023004"/>
    </source>
</evidence>
<evidence type="ECO:0000256" key="8">
    <source>
        <dbReference type="PROSITE-ProRule" id="PRU00433"/>
    </source>
</evidence>
<organism evidence="12 13">
    <name type="scientific">Gnathostoma spinigerum</name>
    <dbReference type="NCBI Taxonomy" id="75299"/>
    <lineage>
        <taxon>Eukaryota</taxon>
        <taxon>Metazoa</taxon>
        <taxon>Ecdysozoa</taxon>
        <taxon>Nematoda</taxon>
        <taxon>Chromadorea</taxon>
        <taxon>Rhabditida</taxon>
        <taxon>Spirurina</taxon>
        <taxon>Gnathostomatomorpha</taxon>
        <taxon>Gnathostomatoidea</taxon>
        <taxon>Gnathostomatidae</taxon>
        <taxon>Gnathostoma</taxon>
    </lineage>
</organism>
<dbReference type="SUPFAM" id="SSF46626">
    <property type="entry name" value="Cytochrome c"/>
    <property type="match status" value="1"/>
</dbReference>
<evidence type="ECO:0000256" key="6">
    <source>
        <dbReference type="ARBA" id="ARBA00022982"/>
    </source>
</evidence>
<dbReference type="AlphaFoldDB" id="A0ABD6EIB7"/>
<keyword evidence="7 8" id="KW-0408">Iron</keyword>
<keyword evidence="4 8" id="KW-0349">Heme</keyword>
<dbReference type="Gene3D" id="1.10.760.10">
    <property type="entry name" value="Cytochrome c-like domain"/>
    <property type="match status" value="1"/>
</dbReference>
<proteinExistence type="inferred from homology"/>
<keyword evidence="3 10" id="KW-0813">Transport</keyword>
<keyword evidence="10" id="KW-0679">Respiratory chain</keyword>
<comment type="similarity">
    <text evidence="2 9">Belongs to the cytochrome c family.</text>
</comment>
<evidence type="ECO:0000256" key="1">
    <source>
        <dbReference type="ARBA" id="ARBA00004569"/>
    </source>
</evidence>
<evidence type="ECO:0000256" key="3">
    <source>
        <dbReference type="ARBA" id="ARBA00022448"/>
    </source>
</evidence>
<evidence type="ECO:0000256" key="2">
    <source>
        <dbReference type="ARBA" id="ARBA00006488"/>
    </source>
</evidence>
<keyword evidence="5 8" id="KW-0479">Metal-binding</keyword>
<keyword evidence="10" id="KW-0496">Mitochondrion</keyword>
<evidence type="ECO:0000259" key="11">
    <source>
        <dbReference type="PROSITE" id="PS51007"/>
    </source>
</evidence>
<gene>
    <name evidence="12" type="ORF">AB6A40_006418</name>
</gene>
<dbReference type="GO" id="GO:0046872">
    <property type="term" value="F:metal ion binding"/>
    <property type="evidence" value="ECO:0007669"/>
    <property type="project" value="UniProtKB-KW"/>
</dbReference>
<protein>
    <recommendedName>
        <fullName evidence="11">Cytochrome c domain-containing protein</fullName>
    </recommendedName>
</protein>
<comment type="caution">
    <text evidence="12">The sequence shown here is derived from an EMBL/GenBank/DDBJ whole genome shotgun (WGS) entry which is preliminary data.</text>
</comment>
<dbReference type="EMBL" id="JBGFUD010004550">
    <property type="protein sequence ID" value="MFH4979709.1"/>
    <property type="molecule type" value="Genomic_DNA"/>
</dbReference>
<keyword evidence="6 10" id="KW-0249">Electron transport</keyword>
<dbReference type="GO" id="GO:0005758">
    <property type="term" value="C:mitochondrial intermembrane space"/>
    <property type="evidence" value="ECO:0007669"/>
    <property type="project" value="UniProtKB-SubCell"/>
</dbReference>
<dbReference type="Pfam" id="PF00034">
    <property type="entry name" value="Cytochrom_C"/>
    <property type="match status" value="1"/>
</dbReference>
<comment type="function">
    <text evidence="10">Electron carrier protein. The oxidized form of the cytochrome c heme group can accept an electron from the heme group of the cytochrome c1 subunit of cytochrome reductase. Cytochrome c then transfers this electron to the cytochrome oxidase complex, the final protein carrier in the mitochondrial electron-transport chain.</text>
</comment>
<sequence>MPEGNYEKGKEIFKRRCAQCHSISDNRRKDGPTLHGIMGRRSGTVSNFVYTKMNKNKVGDKVMTSFSTFTNICPKTCVLQMFNERQVAEETRAKRGDFDLFVMRS</sequence>
<accession>A0ABD6EIB7</accession>
<comment type="PTM">
    <text evidence="10">Binds 1 heme group per subunit.</text>
</comment>
<dbReference type="Proteomes" id="UP001608902">
    <property type="component" value="Unassembled WGS sequence"/>
</dbReference>
<reference evidence="12 13" key="1">
    <citation type="submission" date="2024-08" db="EMBL/GenBank/DDBJ databases">
        <title>Gnathostoma spinigerum genome.</title>
        <authorList>
            <person name="Gonzalez-Bertolin B."/>
            <person name="Monzon S."/>
            <person name="Zaballos A."/>
            <person name="Jimenez P."/>
            <person name="Dekumyoy P."/>
            <person name="Varona S."/>
            <person name="Cuesta I."/>
            <person name="Sumanam S."/>
            <person name="Adisakwattana P."/>
            <person name="Gasser R.B."/>
            <person name="Hernandez-Gonzalez A."/>
            <person name="Young N.D."/>
            <person name="Perteguer M.J."/>
        </authorList>
    </citation>
    <scope>NUCLEOTIDE SEQUENCE [LARGE SCALE GENOMIC DNA]</scope>
    <source>
        <strain evidence="12">AL3</strain>
        <tissue evidence="12">Liver</tissue>
    </source>
</reference>